<dbReference type="GO" id="GO:0016301">
    <property type="term" value="F:kinase activity"/>
    <property type="evidence" value="ECO:0007669"/>
    <property type="project" value="UniProtKB-KW"/>
</dbReference>
<reference evidence="3 4" key="1">
    <citation type="submission" date="2018-09" db="EMBL/GenBank/DDBJ databases">
        <title>Murine metabolic-syndrome-specific gut microbial biobank.</title>
        <authorList>
            <person name="Liu C."/>
        </authorList>
    </citation>
    <scope>NUCLEOTIDE SEQUENCE [LARGE SCALE GENOMIC DNA]</scope>
    <source>
        <strain evidence="3 4">0.1X-D8-26</strain>
    </source>
</reference>
<dbReference type="Proteomes" id="UP000267159">
    <property type="component" value="Unassembled WGS sequence"/>
</dbReference>
<keyword evidence="3" id="KW-0418">Kinase</keyword>
<protein>
    <submittedName>
        <fullName evidence="3">Histidine kinase</fullName>
    </submittedName>
</protein>
<evidence type="ECO:0000256" key="1">
    <source>
        <dbReference type="SAM" id="Phobius"/>
    </source>
</evidence>
<comment type="caution">
    <text evidence="3">The sequence shown here is derived from an EMBL/GenBank/DDBJ whole genome shotgun (WGS) entry which is preliminary data.</text>
</comment>
<dbReference type="PROSITE" id="PS51257">
    <property type="entry name" value="PROKAR_LIPOPROTEIN"/>
    <property type="match status" value="1"/>
</dbReference>
<keyword evidence="3" id="KW-0808">Transferase</keyword>
<sequence>MRPITIISCILCILLLGSCAASKNMEKQQQIDYSSELQQLRNSLDSLHIDIDKQSKVTADKLSNLKLENKTVYLSMPDSTGKQYPIKQSTTNINKQDTEHTESAETLTITISQISSKLDSLYQRVNELSKSSGKTIELSWWDLHKDKIYLSAIIITLITIFLVKIKKLYHL</sequence>
<name>A0A3L7Z623_9BACE</name>
<keyword evidence="1" id="KW-0472">Membrane</keyword>
<feature type="signal peptide" evidence="2">
    <location>
        <begin position="1"/>
        <end position="20"/>
    </location>
</feature>
<keyword evidence="1" id="KW-0812">Transmembrane</keyword>
<dbReference type="AlphaFoldDB" id="A0A3L7Z623"/>
<organism evidence="3 4">
    <name type="scientific">Bacteroides acidifaciens</name>
    <dbReference type="NCBI Taxonomy" id="85831"/>
    <lineage>
        <taxon>Bacteria</taxon>
        <taxon>Pseudomonadati</taxon>
        <taxon>Bacteroidota</taxon>
        <taxon>Bacteroidia</taxon>
        <taxon>Bacteroidales</taxon>
        <taxon>Bacteroidaceae</taxon>
        <taxon>Bacteroides</taxon>
    </lineage>
</organism>
<keyword evidence="2" id="KW-0732">Signal</keyword>
<proteinExistence type="predicted"/>
<accession>A0A3L7Z623</accession>
<feature type="chain" id="PRO_5018330481" evidence="2">
    <location>
        <begin position="21"/>
        <end position="171"/>
    </location>
</feature>
<evidence type="ECO:0000256" key="2">
    <source>
        <dbReference type="SAM" id="SignalP"/>
    </source>
</evidence>
<dbReference type="EMBL" id="RAZM01000001">
    <property type="protein sequence ID" value="RLT81821.1"/>
    <property type="molecule type" value="Genomic_DNA"/>
</dbReference>
<dbReference type="RefSeq" id="WP_121764983.1">
    <property type="nucleotide sequence ID" value="NZ_RAZM01000001.1"/>
</dbReference>
<evidence type="ECO:0000313" key="3">
    <source>
        <dbReference type="EMBL" id="RLT81821.1"/>
    </source>
</evidence>
<keyword evidence="1" id="KW-1133">Transmembrane helix</keyword>
<feature type="transmembrane region" description="Helical" evidence="1">
    <location>
        <begin position="148"/>
        <end position="165"/>
    </location>
</feature>
<evidence type="ECO:0000313" key="4">
    <source>
        <dbReference type="Proteomes" id="UP000267159"/>
    </source>
</evidence>
<gene>
    <name evidence="3" type="ORF">D7Y07_00170</name>
</gene>